<keyword evidence="3 8" id="KW-0808">Transferase</keyword>
<dbReference type="AlphaFoldDB" id="A0A2T5BEN0"/>
<evidence type="ECO:0000256" key="6">
    <source>
        <dbReference type="ARBA" id="ARBA00049348"/>
    </source>
</evidence>
<dbReference type="PANTHER" id="PTHR10815">
    <property type="entry name" value="METHYLATED-DNA--PROTEIN-CYSTEINE METHYLTRANSFERASE"/>
    <property type="match status" value="1"/>
</dbReference>
<dbReference type="InterPro" id="IPR001497">
    <property type="entry name" value="MethylDNA_cys_MeTrfase_AS"/>
</dbReference>
<dbReference type="InterPro" id="IPR036631">
    <property type="entry name" value="MGMT_N_sf"/>
</dbReference>
<dbReference type="GO" id="GO:0032259">
    <property type="term" value="P:methylation"/>
    <property type="evidence" value="ECO:0007669"/>
    <property type="project" value="UniProtKB-KW"/>
</dbReference>
<dbReference type="PANTHER" id="PTHR10815:SF5">
    <property type="entry name" value="METHYLATED-DNA--PROTEIN-CYSTEINE METHYLTRANSFERASE"/>
    <property type="match status" value="1"/>
</dbReference>
<comment type="catalytic activity">
    <reaction evidence="1">
        <text>a 4-O-methyl-thymidine in DNA + L-cysteinyl-[protein] = a thymidine in DNA + S-methyl-L-cysteinyl-[protein]</text>
        <dbReference type="Rhea" id="RHEA:53428"/>
        <dbReference type="Rhea" id="RHEA-COMP:10131"/>
        <dbReference type="Rhea" id="RHEA-COMP:10132"/>
        <dbReference type="Rhea" id="RHEA-COMP:13555"/>
        <dbReference type="Rhea" id="RHEA-COMP:13556"/>
        <dbReference type="ChEBI" id="CHEBI:29950"/>
        <dbReference type="ChEBI" id="CHEBI:82612"/>
        <dbReference type="ChEBI" id="CHEBI:137386"/>
        <dbReference type="ChEBI" id="CHEBI:137387"/>
        <dbReference type="EC" id="2.1.1.63"/>
    </reaction>
</comment>
<dbReference type="Gene3D" id="1.10.10.10">
    <property type="entry name" value="Winged helix-like DNA-binding domain superfamily/Winged helix DNA-binding domain"/>
    <property type="match status" value="1"/>
</dbReference>
<dbReference type="Pfam" id="PF01035">
    <property type="entry name" value="DNA_binding_1"/>
    <property type="match status" value="1"/>
</dbReference>
<comment type="catalytic activity">
    <reaction evidence="6">
        <text>a 6-O-methyl-2'-deoxyguanosine in DNA + L-cysteinyl-[protein] = S-methyl-L-cysteinyl-[protein] + a 2'-deoxyguanosine in DNA</text>
        <dbReference type="Rhea" id="RHEA:24000"/>
        <dbReference type="Rhea" id="RHEA-COMP:10131"/>
        <dbReference type="Rhea" id="RHEA-COMP:10132"/>
        <dbReference type="Rhea" id="RHEA-COMP:11367"/>
        <dbReference type="Rhea" id="RHEA-COMP:11368"/>
        <dbReference type="ChEBI" id="CHEBI:29950"/>
        <dbReference type="ChEBI" id="CHEBI:82612"/>
        <dbReference type="ChEBI" id="CHEBI:85445"/>
        <dbReference type="ChEBI" id="CHEBI:85448"/>
        <dbReference type="EC" id="2.1.1.63"/>
    </reaction>
</comment>
<dbReference type="Gene3D" id="3.30.160.70">
    <property type="entry name" value="Methylated DNA-protein cysteine methyltransferase domain"/>
    <property type="match status" value="1"/>
</dbReference>
<evidence type="ECO:0000313" key="8">
    <source>
        <dbReference type="EMBL" id="PTM97454.1"/>
    </source>
</evidence>
<dbReference type="GO" id="GO:0003908">
    <property type="term" value="F:methylated-DNA-[protein]-cysteine S-methyltransferase activity"/>
    <property type="evidence" value="ECO:0007669"/>
    <property type="project" value="UniProtKB-EC"/>
</dbReference>
<dbReference type="Proteomes" id="UP000241247">
    <property type="component" value="Unassembled WGS sequence"/>
</dbReference>
<feature type="domain" description="Methylated-DNA-[protein]-cysteine S-methyltransferase DNA binding" evidence="7">
    <location>
        <begin position="89"/>
        <end position="172"/>
    </location>
</feature>
<dbReference type="GO" id="GO:0006281">
    <property type="term" value="P:DNA repair"/>
    <property type="evidence" value="ECO:0007669"/>
    <property type="project" value="UniProtKB-KW"/>
</dbReference>
<keyword evidence="9" id="KW-1185">Reference proteome</keyword>
<dbReference type="RefSeq" id="WP_108001732.1">
    <property type="nucleotide sequence ID" value="NZ_JBHEEX010000001.1"/>
</dbReference>
<evidence type="ECO:0000256" key="2">
    <source>
        <dbReference type="ARBA" id="ARBA00022603"/>
    </source>
</evidence>
<dbReference type="OrthoDB" id="9802228at2"/>
<comment type="caution">
    <text evidence="8">The sequence shown here is derived from an EMBL/GenBank/DDBJ whole genome shotgun (WGS) entry which is preliminary data.</text>
</comment>
<evidence type="ECO:0000313" key="9">
    <source>
        <dbReference type="Proteomes" id="UP000241247"/>
    </source>
</evidence>
<protein>
    <submittedName>
        <fullName evidence="8">Methylated-DNA-[protein]-cysteine S-methyltransferase</fullName>
    </submittedName>
</protein>
<dbReference type="NCBIfam" id="TIGR00589">
    <property type="entry name" value="ogt"/>
    <property type="match status" value="1"/>
</dbReference>
<dbReference type="InterPro" id="IPR014048">
    <property type="entry name" value="MethylDNA_cys_MeTrfase_DNA-bd"/>
</dbReference>
<dbReference type="InterPro" id="IPR036388">
    <property type="entry name" value="WH-like_DNA-bd_sf"/>
</dbReference>
<organism evidence="8 9">
    <name type="scientific">Mycoplana dimorpha</name>
    <dbReference type="NCBI Taxonomy" id="28320"/>
    <lineage>
        <taxon>Bacteria</taxon>
        <taxon>Pseudomonadati</taxon>
        <taxon>Pseudomonadota</taxon>
        <taxon>Alphaproteobacteria</taxon>
        <taxon>Hyphomicrobiales</taxon>
        <taxon>Rhizobiaceae</taxon>
        <taxon>Mycoplana</taxon>
    </lineage>
</organism>
<evidence type="ECO:0000256" key="3">
    <source>
        <dbReference type="ARBA" id="ARBA00022679"/>
    </source>
</evidence>
<dbReference type="InterPro" id="IPR036217">
    <property type="entry name" value="MethylDNA_cys_MeTrfase_DNAb"/>
</dbReference>
<keyword evidence="4" id="KW-0227">DNA damage</keyword>
<dbReference type="SUPFAM" id="SSF53155">
    <property type="entry name" value="Methylated DNA-protein cysteine methyltransferase domain"/>
    <property type="match status" value="1"/>
</dbReference>
<dbReference type="EMBL" id="PZZZ01000002">
    <property type="protein sequence ID" value="PTM97454.1"/>
    <property type="molecule type" value="Genomic_DNA"/>
</dbReference>
<gene>
    <name evidence="8" type="ORF">C7449_102328</name>
</gene>
<evidence type="ECO:0000256" key="4">
    <source>
        <dbReference type="ARBA" id="ARBA00022763"/>
    </source>
</evidence>
<evidence type="ECO:0000259" key="7">
    <source>
        <dbReference type="Pfam" id="PF01035"/>
    </source>
</evidence>
<evidence type="ECO:0000256" key="1">
    <source>
        <dbReference type="ARBA" id="ARBA00001286"/>
    </source>
</evidence>
<name>A0A2T5BEN0_MYCDI</name>
<accession>A0A2T5BEN0</accession>
<keyword evidence="5" id="KW-0234">DNA repair</keyword>
<evidence type="ECO:0000256" key="5">
    <source>
        <dbReference type="ARBA" id="ARBA00023204"/>
    </source>
</evidence>
<dbReference type="PROSITE" id="PS00374">
    <property type="entry name" value="MGMT"/>
    <property type="match status" value="1"/>
</dbReference>
<keyword evidence="2 8" id="KW-0489">Methyltransferase</keyword>
<reference evidence="8 9" key="1">
    <citation type="submission" date="2018-04" db="EMBL/GenBank/DDBJ databases">
        <title>Genomic Encyclopedia of Type Strains, Phase IV (KMG-IV): sequencing the most valuable type-strain genomes for metagenomic binning, comparative biology and taxonomic classification.</title>
        <authorList>
            <person name="Goeker M."/>
        </authorList>
    </citation>
    <scope>NUCLEOTIDE SEQUENCE [LARGE SCALE GENOMIC DNA]</scope>
    <source>
        <strain evidence="8 9">DSM 7138</strain>
    </source>
</reference>
<proteinExistence type="predicted"/>
<dbReference type="CDD" id="cd06445">
    <property type="entry name" value="ATase"/>
    <property type="match status" value="1"/>
</dbReference>
<sequence length="186" mass="19582">MTGKTHYLICDIDGGPCGIAWTAAGVVRFQLPGNDAATTRRLLLRRLPEAEPAEPSPAVAEAVAMARRYFAGEEVDFSDVPLDLAGQSDFFRAIYEAARRLHWGETTTYGALARELGAGPEAARDVGEAMAKNPVALIIPCHRVLAAGGRIGGFSAPGGASAKLKMLALEGISFAPPEPAQQSFGF</sequence>
<dbReference type="SUPFAM" id="SSF46767">
    <property type="entry name" value="Methylated DNA-protein cysteine methyltransferase, C-terminal domain"/>
    <property type="match status" value="1"/>
</dbReference>